<gene>
    <name evidence="1" type="ORF">EDS130_LOCUS37012</name>
</gene>
<accession>A0A815LYC7</accession>
<evidence type="ECO:0000313" key="1">
    <source>
        <dbReference type="EMBL" id="CAF1414920.1"/>
    </source>
</evidence>
<dbReference type="EMBL" id="CAJNOJ010000356">
    <property type="protein sequence ID" value="CAF1414920.1"/>
    <property type="molecule type" value="Genomic_DNA"/>
</dbReference>
<dbReference type="AlphaFoldDB" id="A0A815LYC7"/>
<reference evidence="1" key="1">
    <citation type="submission" date="2021-02" db="EMBL/GenBank/DDBJ databases">
        <authorList>
            <person name="Nowell W R."/>
        </authorList>
    </citation>
    <scope>NUCLEOTIDE SEQUENCE</scope>
</reference>
<sequence length="593" mass="69042">MTPTRFTDLPNELVLIIWMHLTHAETIRSFSLIKSQRYNRLLQSYCYKTIDFYTTTLSTFQLCCTRFLDQFRFNVQILKLGHQDSFSQIRLFSHYCLSSSSLHDIFPQLHTIVLRNVHDSDANDVLPYLSTIPYLDQLTLHKCPLDKISLLLCEHLFSNSAQHRLKSCTMSHCDTKDGLFLGEPLPSSYRSHHSLIYLKIHVRNLATLKYLLMFLPNLTTLDVEVGTRVIKEAQELFPTSFNPCCNLTKLVMKFPSAIVLDISSVVKCIHLFQNSLQILHLTLMHQDPNCERQLAYIDVCLCDQQTNKIIESFRTDYWLTMHIGCHYDVTSHIYVIFTLPYIFDVPSMITTETLHTQFDHRDDRINCLMPMLMTGVSRLAVLMWKNECVKQPFLNMLNSITRRKKAISIKACGPYQLEKVSKNIFQFDTVEMKRFEEDQAAVEYVDATMAWLSWISQVRVLNIDNELLFQLTNLNFRIDQLLSIEILIIHQITHSVANESLSVVNRLGKSSSLRTINIKQYRMNAELTMNDLLLVVSKMHHDLSALKMMAIDFDKDAPFDVEIIDNLTDVEKENCRLEYIHATNYYVELWFSA</sequence>
<dbReference type="Proteomes" id="UP000663852">
    <property type="component" value="Unassembled WGS sequence"/>
</dbReference>
<proteinExistence type="predicted"/>
<dbReference type="OrthoDB" id="10052343at2759"/>
<evidence type="ECO:0000313" key="2">
    <source>
        <dbReference type="Proteomes" id="UP000663852"/>
    </source>
</evidence>
<comment type="caution">
    <text evidence="1">The sequence shown here is derived from an EMBL/GenBank/DDBJ whole genome shotgun (WGS) entry which is preliminary data.</text>
</comment>
<name>A0A815LYC7_ADIRI</name>
<protein>
    <submittedName>
        <fullName evidence="1">Uncharacterized protein</fullName>
    </submittedName>
</protein>
<organism evidence="1 2">
    <name type="scientific">Adineta ricciae</name>
    <name type="common">Rotifer</name>
    <dbReference type="NCBI Taxonomy" id="249248"/>
    <lineage>
        <taxon>Eukaryota</taxon>
        <taxon>Metazoa</taxon>
        <taxon>Spiralia</taxon>
        <taxon>Gnathifera</taxon>
        <taxon>Rotifera</taxon>
        <taxon>Eurotatoria</taxon>
        <taxon>Bdelloidea</taxon>
        <taxon>Adinetida</taxon>
        <taxon>Adinetidae</taxon>
        <taxon>Adineta</taxon>
    </lineage>
</organism>